<organism evidence="2">
    <name type="scientific">viral metagenome</name>
    <dbReference type="NCBI Taxonomy" id="1070528"/>
    <lineage>
        <taxon>unclassified sequences</taxon>
        <taxon>metagenomes</taxon>
        <taxon>organismal metagenomes</taxon>
    </lineage>
</organism>
<dbReference type="AlphaFoldDB" id="A0A6M3K7W5"/>
<protein>
    <submittedName>
        <fullName evidence="2">Uncharacterized protein</fullName>
    </submittedName>
</protein>
<dbReference type="EMBL" id="MT142307">
    <property type="protein sequence ID" value="QJA77867.1"/>
    <property type="molecule type" value="Genomic_DNA"/>
</dbReference>
<reference evidence="2" key="1">
    <citation type="submission" date="2020-03" db="EMBL/GenBank/DDBJ databases">
        <title>The deep terrestrial virosphere.</title>
        <authorList>
            <person name="Holmfeldt K."/>
            <person name="Nilsson E."/>
            <person name="Simone D."/>
            <person name="Lopez-Fernandez M."/>
            <person name="Wu X."/>
            <person name="de Brujin I."/>
            <person name="Lundin D."/>
            <person name="Andersson A."/>
            <person name="Bertilsson S."/>
            <person name="Dopson M."/>
        </authorList>
    </citation>
    <scope>NUCLEOTIDE SEQUENCE</scope>
    <source>
        <strain evidence="2">MM415A01195</strain>
        <strain evidence="3">MM415B02109</strain>
    </source>
</reference>
<gene>
    <name evidence="2" type="ORF">MM415A01195_0004</name>
    <name evidence="3" type="ORF">MM415B02109_0011</name>
</gene>
<sequence>MSAITYNEAGITYNEFSYTYNGDIIQPNISLKPSIQVRDKKPSTRISDHKPSIVV</sequence>
<feature type="compositionally biased region" description="Basic and acidic residues" evidence="1">
    <location>
        <begin position="37"/>
        <end position="55"/>
    </location>
</feature>
<name>A0A6M3K7W5_9ZZZZ</name>
<proteinExistence type="predicted"/>
<feature type="region of interest" description="Disordered" evidence="1">
    <location>
        <begin position="36"/>
        <end position="55"/>
    </location>
</feature>
<dbReference type="EMBL" id="MT142624">
    <property type="protein sequence ID" value="QJA86242.1"/>
    <property type="molecule type" value="Genomic_DNA"/>
</dbReference>
<evidence type="ECO:0000313" key="2">
    <source>
        <dbReference type="EMBL" id="QJA77867.1"/>
    </source>
</evidence>
<evidence type="ECO:0000256" key="1">
    <source>
        <dbReference type="SAM" id="MobiDB-lite"/>
    </source>
</evidence>
<accession>A0A6M3K7W5</accession>
<evidence type="ECO:0000313" key="3">
    <source>
        <dbReference type="EMBL" id="QJA86242.1"/>
    </source>
</evidence>